<keyword evidence="9" id="KW-1185">Reference proteome</keyword>
<keyword evidence="6" id="KW-1133">Transmembrane helix</keyword>
<dbReference type="GO" id="GO:0071949">
    <property type="term" value="F:FAD binding"/>
    <property type="evidence" value="ECO:0007669"/>
    <property type="project" value="InterPro"/>
</dbReference>
<dbReference type="InterPro" id="IPR016169">
    <property type="entry name" value="FAD-bd_PCMH_sub2"/>
</dbReference>
<dbReference type="InParanoid" id="A0A7C8MT81"/>
<dbReference type="Pfam" id="PF01565">
    <property type="entry name" value="FAD_binding_4"/>
    <property type="match status" value="1"/>
</dbReference>
<feature type="transmembrane region" description="Helical" evidence="6">
    <location>
        <begin position="83"/>
        <end position="105"/>
    </location>
</feature>
<evidence type="ECO:0000256" key="6">
    <source>
        <dbReference type="SAM" id="Phobius"/>
    </source>
</evidence>
<feature type="domain" description="FAD-binding PCMH-type" evidence="7">
    <location>
        <begin position="386"/>
        <end position="556"/>
    </location>
</feature>
<dbReference type="InterPro" id="IPR036318">
    <property type="entry name" value="FAD-bd_PCMH-like_sf"/>
</dbReference>
<keyword evidence="6" id="KW-0472">Membrane</keyword>
<dbReference type="OrthoDB" id="2915840at2759"/>
<dbReference type="Pfam" id="PF13738">
    <property type="entry name" value="Pyr_redox_3"/>
    <property type="match status" value="1"/>
</dbReference>
<dbReference type="PROSITE" id="PS51387">
    <property type="entry name" value="FAD_PCMH"/>
    <property type="match status" value="1"/>
</dbReference>
<dbReference type="SUPFAM" id="SSF56176">
    <property type="entry name" value="FAD-binding/transporter-associated domain-like"/>
    <property type="match status" value="1"/>
</dbReference>
<evidence type="ECO:0000259" key="7">
    <source>
        <dbReference type="PROSITE" id="PS51387"/>
    </source>
</evidence>
<evidence type="ECO:0000256" key="5">
    <source>
        <dbReference type="ARBA" id="ARBA00023002"/>
    </source>
</evidence>
<keyword evidence="5" id="KW-0560">Oxidoreductase</keyword>
<dbReference type="Gene3D" id="3.30.465.10">
    <property type="match status" value="1"/>
</dbReference>
<dbReference type="PANTHER" id="PTHR42973">
    <property type="entry name" value="BINDING OXIDOREDUCTASE, PUTATIVE (AFU_ORTHOLOGUE AFUA_1G17690)-RELATED"/>
    <property type="match status" value="1"/>
</dbReference>
<evidence type="ECO:0000256" key="2">
    <source>
        <dbReference type="ARBA" id="ARBA00005466"/>
    </source>
</evidence>
<dbReference type="EMBL" id="WUBL01000068">
    <property type="protein sequence ID" value="KAF2967415.1"/>
    <property type="molecule type" value="Genomic_DNA"/>
</dbReference>
<comment type="cofactor">
    <cofactor evidence="1">
        <name>FAD</name>
        <dbReference type="ChEBI" id="CHEBI:57692"/>
    </cofactor>
</comment>
<protein>
    <recommendedName>
        <fullName evidence="7">FAD-binding PCMH-type domain-containing protein</fullName>
    </recommendedName>
</protein>
<dbReference type="InterPro" id="IPR006094">
    <property type="entry name" value="Oxid_FAD_bind_N"/>
</dbReference>
<feature type="transmembrane region" description="Helical" evidence="6">
    <location>
        <begin position="49"/>
        <end position="71"/>
    </location>
</feature>
<feature type="transmembrane region" description="Helical" evidence="6">
    <location>
        <begin position="250"/>
        <end position="274"/>
    </location>
</feature>
<dbReference type="InterPro" id="IPR050416">
    <property type="entry name" value="FAD-linked_Oxidoreductase"/>
</dbReference>
<comment type="similarity">
    <text evidence="2">Belongs to the oxygen-dependent FAD-linked oxidoreductase family.</text>
</comment>
<dbReference type="GO" id="GO:0016491">
    <property type="term" value="F:oxidoreductase activity"/>
    <property type="evidence" value="ECO:0007669"/>
    <property type="project" value="UniProtKB-KW"/>
</dbReference>
<feature type="transmembrane region" description="Helical" evidence="6">
    <location>
        <begin position="139"/>
        <end position="160"/>
    </location>
</feature>
<dbReference type="Gene3D" id="3.30.43.10">
    <property type="entry name" value="Uridine Diphospho-n-acetylenolpyruvylglucosamine Reductase, domain 2"/>
    <property type="match status" value="1"/>
</dbReference>
<dbReference type="InterPro" id="IPR049326">
    <property type="entry name" value="Rhodopsin_dom_fungi"/>
</dbReference>
<dbReference type="InterPro" id="IPR016166">
    <property type="entry name" value="FAD-bd_PCMH"/>
</dbReference>
<name>A0A7C8MT81_9PEZI</name>
<dbReference type="Pfam" id="PF20684">
    <property type="entry name" value="Fung_rhodopsin"/>
    <property type="match status" value="1"/>
</dbReference>
<dbReference type="Gene3D" id="3.50.50.60">
    <property type="entry name" value="FAD/NAD(P)-binding domain"/>
    <property type="match status" value="1"/>
</dbReference>
<evidence type="ECO:0000256" key="3">
    <source>
        <dbReference type="ARBA" id="ARBA00022630"/>
    </source>
</evidence>
<keyword evidence="3" id="KW-0285">Flavoprotein</keyword>
<evidence type="ECO:0000256" key="1">
    <source>
        <dbReference type="ARBA" id="ARBA00001974"/>
    </source>
</evidence>
<feature type="transmembrane region" description="Helical" evidence="6">
    <location>
        <begin position="216"/>
        <end position="238"/>
    </location>
</feature>
<sequence>MGVLHLIQILSFHLCQNLSTTNFLETSPPPFRGTVAQVTTMAGSYSKELMIGLGIAFIIIPLIFVGLRIWAKFLQRNRLRLDDWLCFAALALGITCSALQLYAAIDGQLGQHQTVGPDGEPILDDPRFLIYEKASYGQTMGYIACPVGFGFVKASILILYKNIFNIRLFRWAVYGMLAIVVSWAIAFFFANLFTCYPITALIEPFYGNKCVDTNPLWLSVLVTDVIIDVGILIMPIPMVMRLRLPWRDRLGVMGMFLLGAMQVVLCCVVAISIARLVQLLGVAAEFVLHYNDETYYTSPVFFWQNIELAVAVVSACLPTLRPIWTRMFPTPPATTQSKSSYYVQISDRERLATGGVAQLLKAELAPHLSRPGLISQQAPTRWSSFEAPNPGAVVNVETESDVVATVKYCAKKDIPFLAQNGGSGWSTFDFGTDGVLINLAHLNQVSFNVDKTQATIGGGSNISNTIAHAYAAGSLVVTGNCNCVGALGAVLGGGYGNLVGLYGLGVDNVLSLRVVTADGKVHNVTAASDPDLFWGLRGAGANFGIVTSATVKAYPASEADMQAWTGSLVFSPDKLEQIVQAIQDLVLLPNMTIFLYFASDGSPENNPTLVAQPFLYKGDAASGRVAYASLYAIGPEVDETSVLPYNKWNSGTDPLCTPGARKPAWSAGFQEMVPATWRQIWDRYVEFQQTPGAGQSGLLLEAYSLTKTRSKDANSAAFPNRDVNFNAFAIPWYDDSSLDDAAKVFGTAARELWRSTSRLSRNATYINFAHGDEPLEVVIDSVRIVITPTIMEDFDCVVVGAGWYGLAAARQFHYTQPDSSLAIFDAQSSIGGTWAEERLYPGLKSNNLLGTYEYPGFPMTSDKFDVKTGEHIKGAALHSYLKAYAEYNGIADLVCLNHTVLSAEHQDTTDGGWVLTIETSGKREGKVFARQLILATGLTSNAFLPHFDGQEDFGGEIFHGKYFQQHSDTLKTASAVTIFGGTKFAWDAAYAYASAGVKVNWVIRSSGHGPCWISKPYATPLKLWTEKLANTRFLTWFSPCIWGEADGYSRIRRFLHGTAIGRFIVDLYWRVFTSDIMGQNNYDAHPDTAKLKPWTEAMFTGDSFSILNYDEDIFSLIRSDLIDVYVDEIDHLSAGKVHLANGTAFASDVLLANTGWKHVPSIKFLPEGIAAELGIPHQPTNSAPAQDLANQQNLVEAADREILQRFPRLKRQPVWNADYKPMTEQKGIDSRDEVTPYTPLTPYMLYRFLVPASARFLRTRDIAFTGMLSNFSNAITAHVSGLWISAFFAGKLSIEPGTSSSSPDSNGDERLQYETMLYNRWGKWRYPTDWGTKRPSFTFDAVPYFDLLQKDLGLDPHRKGGWLAEITQAYGPNDYQSIDDEWMRKQKERN</sequence>
<dbReference type="InterPro" id="IPR016167">
    <property type="entry name" value="FAD-bd_PCMH_sub1"/>
</dbReference>
<organism evidence="8 9">
    <name type="scientific">Xylaria multiplex</name>
    <dbReference type="NCBI Taxonomy" id="323545"/>
    <lineage>
        <taxon>Eukaryota</taxon>
        <taxon>Fungi</taxon>
        <taxon>Dikarya</taxon>
        <taxon>Ascomycota</taxon>
        <taxon>Pezizomycotina</taxon>
        <taxon>Sordariomycetes</taxon>
        <taxon>Xylariomycetidae</taxon>
        <taxon>Xylariales</taxon>
        <taxon>Xylariaceae</taxon>
        <taxon>Xylaria</taxon>
    </lineage>
</organism>
<accession>A0A7C8MT81</accession>
<dbReference type="Proteomes" id="UP000481858">
    <property type="component" value="Unassembled WGS sequence"/>
</dbReference>
<dbReference type="Gene3D" id="3.40.462.20">
    <property type="match status" value="1"/>
</dbReference>
<comment type="caution">
    <text evidence="8">The sequence shown here is derived from an EMBL/GenBank/DDBJ whole genome shotgun (WGS) entry which is preliminary data.</text>
</comment>
<feature type="transmembrane region" description="Helical" evidence="6">
    <location>
        <begin position="172"/>
        <end position="196"/>
    </location>
</feature>
<evidence type="ECO:0000313" key="9">
    <source>
        <dbReference type="Proteomes" id="UP000481858"/>
    </source>
</evidence>
<dbReference type="SUPFAM" id="SSF51905">
    <property type="entry name" value="FAD/NAD(P)-binding domain"/>
    <property type="match status" value="1"/>
</dbReference>
<gene>
    <name evidence="8" type="ORF">GQX73_g6162</name>
</gene>
<dbReference type="PANTHER" id="PTHR42973:SF39">
    <property type="entry name" value="FAD-BINDING PCMH-TYPE DOMAIN-CONTAINING PROTEIN"/>
    <property type="match status" value="1"/>
</dbReference>
<evidence type="ECO:0000256" key="4">
    <source>
        <dbReference type="ARBA" id="ARBA00022827"/>
    </source>
</evidence>
<reference evidence="8 9" key="1">
    <citation type="submission" date="2019-12" db="EMBL/GenBank/DDBJ databases">
        <title>Draft genome sequence of the ascomycete Xylaria multiplex DSM 110363.</title>
        <authorList>
            <person name="Buettner E."/>
            <person name="Kellner H."/>
        </authorList>
    </citation>
    <scope>NUCLEOTIDE SEQUENCE [LARGE SCALE GENOMIC DNA]</scope>
    <source>
        <strain evidence="8 9">DSM 110363</strain>
    </source>
</reference>
<evidence type="ECO:0000313" key="8">
    <source>
        <dbReference type="EMBL" id="KAF2967415.1"/>
    </source>
</evidence>
<proteinExistence type="inferred from homology"/>
<dbReference type="InterPro" id="IPR036188">
    <property type="entry name" value="FAD/NAD-bd_sf"/>
</dbReference>
<keyword evidence="4" id="KW-0274">FAD</keyword>
<keyword evidence="6" id="KW-0812">Transmembrane</keyword>